<dbReference type="Pfam" id="PF00672">
    <property type="entry name" value="HAMP"/>
    <property type="match status" value="1"/>
</dbReference>
<dbReference type="AlphaFoldDB" id="A0A7W6EZC5"/>
<evidence type="ECO:0000313" key="24">
    <source>
        <dbReference type="EMBL" id="MBB3871704.1"/>
    </source>
</evidence>
<dbReference type="RefSeq" id="WP_183195853.1">
    <property type="nucleotide sequence ID" value="NZ_JACIDA010000001.1"/>
</dbReference>
<dbReference type="PRINTS" id="PR00344">
    <property type="entry name" value="BCTRLSENSOR"/>
</dbReference>
<dbReference type="SMART" id="SM00387">
    <property type="entry name" value="HATPase_c"/>
    <property type="match status" value="1"/>
</dbReference>
<dbReference type="InterPro" id="IPR003661">
    <property type="entry name" value="HisK_dim/P_dom"/>
</dbReference>
<keyword evidence="17" id="KW-0843">Virulence</keyword>
<dbReference type="InterPro" id="IPR003594">
    <property type="entry name" value="HATPase_dom"/>
</dbReference>
<keyword evidence="21" id="KW-0472">Membrane</keyword>
<keyword evidence="18" id="KW-0464">Manganese</keyword>
<dbReference type="SUPFAM" id="SSF158472">
    <property type="entry name" value="HAMP domain-like"/>
    <property type="match status" value="1"/>
</dbReference>
<sequence length="353" mass="37646">MRGVGVGRKIAVRVTLVTLTGFLLSALCAFFVYAWVFENHPDAVAAPHHWTPQAIDYGVIAAAVLLAVGVSVLAGAQLARRIVLPLASLTAAARRITDGDLTARAVVGRRALGETAQLVTDFNRMAERLEALAAGMITWNAKIAHELRTPVTILKGRLEGVADGVFEIDDRTVTSLLRQVDSLARVVEDLRVVSLADSDHLDLELETVDLAEVVGDLRNVVQPGLTSAGFETIWRLEPAVIDCDPTRLRQAALALIENARCHATPGPLCIRTAPFGGVVRMSVEDGGPGIDADRAAQVFEPFKRHTTYASGSGLGLAVVRAVADAHHGRAFHRTTVGGGSLFTVEIPRATEPN</sequence>
<evidence type="ECO:0000256" key="7">
    <source>
        <dbReference type="ARBA" id="ARBA00022553"/>
    </source>
</evidence>
<evidence type="ECO:0000256" key="13">
    <source>
        <dbReference type="ARBA" id="ARBA00022842"/>
    </source>
</evidence>
<feature type="domain" description="HAMP" evidence="23">
    <location>
        <begin position="80"/>
        <end position="134"/>
    </location>
</feature>
<keyword evidence="16" id="KW-0346">Stress response</keyword>
<keyword evidence="13" id="KW-0460">Magnesium</keyword>
<gene>
    <name evidence="24" type="ORF">GGR11_001218</name>
</gene>
<evidence type="ECO:0000256" key="5">
    <source>
        <dbReference type="ARBA" id="ARBA00012438"/>
    </source>
</evidence>
<evidence type="ECO:0000259" key="23">
    <source>
        <dbReference type="PROSITE" id="PS50885"/>
    </source>
</evidence>
<dbReference type="SUPFAM" id="SSF47384">
    <property type="entry name" value="Homodimeric domain of signal transducing histidine kinase"/>
    <property type="match status" value="1"/>
</dbReference>
<evidence type="ECO:0000256" key="12">
    <source>
        <dbReference type="ARBA" id="ARBA00022840"/>
    </source>
</evidence>
<dbReference type="InterPro" id="IPR004358">
    <property type="entry name" value="Sig_transdc_His_kin-like_C"/>
</dbReference>
<keyword evidence="21" id="KW-0812">Transmembrane</keyword>
<reference evidence="24 25" key="1">
    <citation type="submission" date="2020-08" db="EMBL/GenBank/DDBJ databases">
        <title>Genomic Encyclopedia of Type Strains, Phase IV (KMG-IV): sequencing the most valuable type-strain genomes for metagenomic binning, comparative biology and taxonomic classification.</title>
        <authorList>
            <person name="Goeker M."/>
        </authorList>
    </citation>
    <scope>NUCLEOTIDE SEQUENCE [LARGE SCALE GENOMIC DNA]</scope>
    <source>
        <strain evidence="24 25">DSM 14878</strain>
    </source>
</reference>
<dbReference type="Pfam" id="PF02518">
    <property type="entry name" value="HATPase_c"/>
    <property type="match status" value="1"/>
</dbReference>
<keyword evidence="14" id="KW-0904">Protein phosphatase</keyword>
<organism evidence="24 25">
    <name type="scientific">Brevundimonas mediterranea</name>
    <dbReference type="NCBI Taxonomy" id="74329"/>
    <lineage>
        <taxon>Bacteria</taxon>
        <taxon>Pseudomonadati</taxon>
        <taxon>Pseudomonadota</taxon>
        <taxon>Alphaproteobacteria</taxon>
        <taxon>Caulobacterales</taxon>
        <taxon>Caulobacteraceae</taxon>
        <taxon>Brevundimonas</taxon>
    </lineage>
</organism>
<feature type="domain" description="Histidine kinase" evidence="22">
    <location>
        <begin position="142"/>
        <end position="350"/>
    </location>
</feature>
<dbReference type="PANTHER" id="PTHR44936">
    <property type="entry name" value="SENSOR PROTEIN CREC"/>
    <property type="match status" value="1"/>
</dbReference>
<feature type="transmembrane region" description="Helical" evidence="21">
    <location>
        <begin position="57"/>
        <end position="76"/>
    </location>
</feature>
<evidence type="ECO:0000256" key="19">
    <source>
        <dbReference type="ARBA" id="ARBA00040454"/>
    </source>
</evidence>
<dbReference type="GO" id="GO:0004721">
    <property type="term" value="F:phosphoprotein phosphatase activity"/>
    <property type="evidence" value="ECO:0007669"/>
    <property type="project" value="UniProtKB-KW"/>
</dbReference>
<dbReference type="GO" id="GO:0005524">
    <property type="term" value="F:ATP binding"/>
    <property type="evidence" value="ECO:0007669"/>
    <property type="project" value="UniProtKB-KW"/>
</dbReference>
<evidence type="ECO:0000256" key="6">
    <source>
        <dbReference type="ARBA" id="ARBA00022475"/>
    </source>
</evidence>
<comment type="caution">
    <text evidence="24">The sequence shown here is derived from an EMBL/GenBank/DDBJ whole genome shotgun (WGS) entry which is preliminary data.</text>
</comment>
<dbReference type="PROSITE" id="PS50109">
    <property type="entry name" value="HIS_KIN"/>
    <property type="match status" value="1"/>
</dbReference>
<dbReference type="InterPro" id="IPR036097">
    <property type="entry name" value="HisK_dim/P_sf"/>
</dbReference>
<evidence type="ECO:0000256" key="20">
    <source>
        <dbReference type="ARBA" id="ARBA00041776"/>
    </source>
</evidence>
<evidence type="ECO:0000256" key="21">
    <source>
        <dbReference type="SAM" id="Phobius"/>
    </source>
</evidence>
<keyword evidence="15" id="KW-0902">Two-component regulatory system</keyword>
<keyword evidence="8 24" id="KW-0808">Transferase</keyword>
<evidence type="ECO:0000256" key="2">
    <source>
        <dbReference type="ARBA" id="ARBA00001936"/>
    </source>
</evidence>
<comment type="catalytic activity">
    <reaction evidence="1">
        <text>ATP + protein L-histidine = ADP + protein N-phospho-L-histidine.</text>
        <dbReference type="EC" id="2.7.13.3"/>
    </reaction>
</comment>
<dbReference type="InterPro" id="IPR003660">
    <property type="entry name" value="HAMP_dom"/>
</dbReference>
<evidence type="ECO:0000313" key="25">
    <source>
        <dbReference type="Proteomes" id="UP000532936"/>
    </source>
</evidence>
<evidence type="ECO:0000256" key="18">
    <source>
        <dbReference type="ARBA" id="ARBA00023211"/>
    </source>
</evidence>
<dbReference type="Proteomes" id="UP000532936">
    <property type="component" value="Unassembled WGS sequence"/>
</dbReference>
<dbReference type="Gene3D" id="6.10.340.10">
    <property type="match status" value="1"/>
</dbReference>
<keyword evidence="12" id="KW-0067">ATP-binding</keyword>
<name>A0A7W6EZC5_9CAUL</name>
<evidence type="ECO:0000259" key="22">
    <source>
        <dbReference type="PROSITE" id="PS50109"/>
    </source>
</evidence>
<dbReference type="SMART" id="SM00304">
    <property type="entry name" value="HAMP"/>
    <property type="match status" value="1"/>
</dbReference>
<dbReference type="InterPro" id="IPR050980">
    <property type="entry name" value="2C_sensor_his_kinase"/>
</dbReference>
<evidence type="ECO:0000256" key="3">
    <source>
        <dbReference type="ARBA" id="ARBA00001946"/>
    </source>
</evidence>
<keyword evidence="7" id="KW-0597">Phosphoprotein</keyword>
<dbReference type="SMART" id="SM00388">
    <property type="entry name" value="HisKA"/>
    <property type="match status" value="1"/>
</dbReference>
<dbReference type="Pfam" id="PF00512">
    <property type="entry name" value="HisKA"/>
    <property type="match status" value="1"/>
</dbReference>
<feature type="transmembrane region" description="Helical" evidence="21">
    <location>
        <begin position="12"/>
        <end position="37"/>
    </location>
</feature>
<comment type="cofactor">
    <cofactor evidence="2">
        <name>Mn(2+)</name>
        <dbReference type="ChEBI" id="CHEBI:29035"/>
    </cofactor>
</comment>
<dbReference type="GO" id="GO:0005886">
    <property type="term" value="C:plasma membrane"/>
    <property type="evidence" value="ECO:0007669"/>
    <property type="project" value="UniProtKB-SubCell"/>
</dbReference>
<evidence type="ECO:0000256" key="10">
    <source>
        <dbReference type="ARBA" id="ARBA00022777"/>
    </source>
</evidence>
<evidence type="ECO:0000256" key="1">
    <source>
        <dbReference type="ARBA" id="ARBA00000085"/>
    </source>
</evidence>
<dbReference type="EC" id="2.7.13.3" evidence="5"/>
<comment type="cofactor">
    <cofactor evidence="3">
        <name>Mg(2+)</name>
        <dbReference type="ChEBI" id="CHEBI:18420"/>
    </cofactor>
</comment>
<dbReference type="InterPro" id="IPR036890">
    <property type="entry name" value="HATPase_C_sf"/>
</dbReference>
<dbReference type="Gene3D" id="3.30.565.10">
    <property type="entry name" value="Histidine kinase-like ATPase, C-terminal domain"/>
    <property type="match status" value="1"/>
</dbReference>
<dbReference type="InterPro" id="IPR005467">
    <property type="entry name" value="His_kinase_dom"/>
</dbReference>
<evidence type="ECO:0000256" key="4">
    <source>
        <dbReference type="ARBA" id="ARBA00004651"/>
    </source>
</evidence>
<dbReference type="Gene3D" id="1.10.287.130">
    <property type="match status" value="1"/>
</dbReference>
<evidence type="ECO:0000256" key="14">
    <source>
        <dbReference type="ARBA" id="ARBA00022912"/>
    </source>
</evidence>
<evidence type="ECO:0000256" key="8">
    <source>
        <dbReference type="ARBA" id="ARBA00022679"/>
    </source>
</evidence>
<dbReference type="PROSITE" id="PS50885">
    <property type="entry name" value="HAMP"/>
    <property type="match status" value="1"/>
</dbReference>
<comment type="subcellular location">
    <subcellularLocation>
        <location evidence="4">Cell membrane</location>
        <topology evidence="4">Multi-pass membrane protein</topology>
    </subcellularLocation>
</comment>
<dbReference type="CDD" id="cd06225">
    <property type="entry name" value="HAMP"/>
    <property type="match status" value="1"/>
</dbReference>
<keyword evidence="9" id="KW-0547">Nucleotide-binding</keyword>
<evidence type="ECO:0000256" key="9">
    <source>
        <dbReference type="ARBA" id="ARBA00022741"/>
    </source>
</evidence>
<protein>
    <recommendedName>
        <fullName evidence="19">Signal transduction histidine-protein kinase/phosphatase MprB</fullName>
        <ecNumber evidence="5">2.7.13.3</ecNumber>
    </recommendedName>
    <alternativeName>
        <fullName evidence="20">Mycobacterial persistence regulator B</fullName>
    </alternativeName>
</protein>
<keyword evidence="10 24" id="KW-0418">Kinase</keyword>
<dbReference type="EMBL" id="JACIDA010000001">
    <property type="protein sequence ID" value="MBB3871704.1"/>
    <property type="molecule type" value="Genomic_DNA"/>
</dbReference>
<evidence type="ECO:0000256" key="11">
    <source>
        <dbReference type="ARBA" id="ARBA00022801"/>
    </source>
</evidence>
<evidence type="ECO:0000256" key="16">
    <source>
        <dbReference type="ARBA" id="ARBA00023016"/>
    </source>
</evidence>
<proteinExistence type="predicted"/>
<dbReference type="SUPFAM" id="SSF55874">
    <property type="entry name" value="ATPase domain of HSP90 chaperone/DNA topoisomerase II/histidine kinase"/>
    <property type="match status" value="1"/>
</dbReference>
<dbReference type="GO" id="GO:0000155">
    <property type="term" value="F:phosphorelay sensor kinase activity"/>
    <property type="evidence" value="ECO:0007669"/>
    <property type="project" value="InterPro"/>
</dbReference>
<accession>A0A7W6EZC5</accession>
<dbReference type="PANTHER" id="PTHR44936:SF9">
    <property type="entry name" value="SENSOR PROTEIN CREC"/>
    <property type="match status" value="1"/>
</dbReference>
<evidence type="ECO:0000256" key="17">
    <source>
        <dbReference type="ARBA" id="ARBA00023026"/>
    </source>
</evidence>
<dbReference type="CDD" id="cd00082">
    <property type="entry name" value="HisKA"/>
    <property type="match status" value="1"/>
</dbReference>
<keyword evidence="21" id="KW-1133">Transmembrane helix</keyword>
<keyword evidence="11" id="KW-0378">Hydrolase</keyword>
<keyword evidence="6" id="KW-1003">Cell membrane</keyword>
<evidence type="ECO:0000256" key="15">
    <source>
        <dbReference type="ARBA" id="ARBA00023012"/>
    </source>
</evidence>